<dbReference type="InterPro" id="IPR006094">
    <property type="entry name" value="Oxid_FAD_bind_N"/>
</dbReference>
<protein>
    <submittedName>
        <fullName evidence="3">FAD-linked oxidoreductase</fullName>
    </submittedName>
</protein>
<dbReference type="PIRSF" id="PIRSF000136">
    <property type="entry name" value="LGO_GLO"/>
    <property type="match status" value="1"/>
</dbReference>
<dbReference type="InterPro" id="IPR016166">
    <property type="entry name" value="FAD-bd_PCMH"/>
</dbReference>
<dbReference type="InterPro" id="IPR036318">
    <property type="entry name" value="FAD-bd_PCMH-like_sf"/>
</dbReference>
<dbReference type="AlphaFoldDB" id="A0A0B4CG93"/>
<dbReference type="RefSeq" id="WP_039412284.1">
    <property type="nucleotide sequence ID" value="NZ_JWSZ01000001.1"/>
</dbReference>
<dbReference type="Gene3D" id="1.10.45.10">
    <property type="entry name" value="Vanillyl-alcohol Oxidase, Chain A, domain 4"/>
    <property type="match status" value="1"/>
</dbReference>
<evidence type="ECO:0000256" key="1">
    <source>
        <dbReference type="ARBA" id="ARBA00023002"/>
    </source>
</evidence>
<dbReference type="InterPro" id="IPR016167">
    <property type="entry name" value="FAD-bd_PCMH_sub1"/>
</dbReference>
<dbReference type="InterPro" id="IPR016169">
    <property type="entry name" value="FAD-bd_PCMH_sub2"/>
</dbReference>
<dbReference type="InterPro" id="IPR010031">
    <property type="entry name" value="FAD_lactone_oxidase-like"/>
</dbReference>
<dbReference type="SUPFAM" id="SSF56176">
    <property type="entry name" value="FAD-binding/transporter-associated domain-like"/>
    <property type="match status" value="1"/>
</dbReference>
<dbReference type="EMBL" id="JWSZ01000001">
    <property type="protein sequence ID" value="KIC60254.1"/>
    <property type="molecule type" value="Genomic_DNA"/>
</dbReference>
<sequence>MTRPGGTWQNWARTESVRPQLVEYPTTIEAVRRSVRAAGARGRALKAVGAGHSFTGIAAAPGTLLDLSDLSGVVAVDRERGRVRLLAGTRLHRIPTLLAPHGLAMANLGDIDRQSIAGALSTGTHGTGLGFGGLATQVVAATLVTADGELLTVDEENEPELLPAVALGLGALGILVDVTLQCVPAFVLDAQEQPERLDLVVGALDARVRDVDHFEFYWFPHTDVALTKTNTRMPGDTPTAPLSPLSRVVDERIVGNGVHQLVCSAGRVAPALVPAINRLSARVWGDRRFSDASHRVFTTERSVRFREMEYAVPLEELAVAFQEVRELVEQSGWRIEFPIEVRVAPADDRWLSTAFARDSGYIAVHRYWRADHRAYFAAVEEIMRGHGGRPHWGKLHTLDADALRGRYPRFDDFLALRDRLDPTRMFRNDYLDRVLGT</sequence>
<feature type="domain" description="FAD-binding PCMH-type" evidence="2">
    <location>
        <begin position="14"/>
        <end position="185"/>
    </location>
</feature>
<evidence type="ECO:0000259" key="2">
    <source>
        <dbReference type="PROSITE" id="PS51387"/>
    </source>
</evidence>
<dbReference type="PANTHER" id="PTHR43762">
    <property type="entry name" value="L-GULONOLACTONE OXIDASE"/>
    <property type="match status" value="1"/>
</dbReference>
<dbReference type="GO" id="GO:0071949">
    <property type="term" value="F:FAD binding"/>
    <property type="evidence" value="ECO:0007669"/>
    <property type="project" value="InterPro"/>
</dbReference>
<dbReference type="Gene3D" id="3.30.70.2520">
    <property type="match status" value="1"/>
</dbReference>
<dbReference type="Gene3D" id="3.30.43.10">
    <property type="entry name" value="Uridine Diphospho-n-acetylenolpyruvylglucosamine Reductase, domain 2"/>
    <property type="match status" value="1"/>
</dbReference>
<comment type="caution">
    <text evidence="3">The sequence shown here is derived from an EMBL/GenBank/DDBJ whole genome shotgun (WGS) entry which is preliminary data.</text>
</comment>
<evidence type="ECO:0000313" key="3">
    <source>
        <dbReference type="EMBL" id="KIC60254.1"/>
    </source>
</evidence>
<dbReference type="GO" id="GO:0016020">
    <property type="term" value="C:membrane"/>
    <property type="evidence" value="ECO:0007669"/>
    <property type="project" value="InterPro"/>
</dbReference>
<evidence type="ECO:0000313" key="4">
    <source>
        <dbReference type="Proteomes" id="UP000031202"/>
    </source>
</evidence>
<dbReference type="GO" id="GO:0003885">
    <property type="term" value="F:D-arabinono-1,4-lactone oxidase activity"/>
    <property type="evidence" value="ECO:0007669"/>
    <property type="project" value="InterPro"/>
</dbReference>
<reference evidence="3 4" key="1">
    <citation type="submission" date="2014-12" db="EMBL/GenBank/DDBJ databases">
        <title>Genome sequencing of Microbacterium hominis TPW29.</title>
        <authorList>
            <person name="Tan P.W."/>
            <person name="Chan K.-G."/>
        </authorList>
    </citation>
    <scope>NUCLEOTIDE SEQUENCE [LARGE SCALE GENOMIC DNA]</scope>
    <source>
        <strain evidence="3 4">TPW29</strain>
    </source>
</reference>
<proteinExistence type="predicted"/>
<accession>A0A0B4CG93</accession>
<dbReference type="Gene3D" id="3.30.465.10">
    <property type="match status" value="1"/>
</dbReference>
<dbReference type="Proteomes" id="UP000031202">
    <property type="component" value="Unassembled WGS sequence"/>
</dbReference>
<keyword evidence="1" id="KW-0560">Oxidoreductase</keyword>
<dbReference type="PANTHER" id="PTHR43762:SF1">
    <property type="entry name" value="D-ARABINONO-1,4-LACTONE OXIDASE"/>
    <property type="match status" value="1"/>
</dbReference>
<dbReference type="InterPro" id="IPR007173">
    <property type="entry name" value="ALO_C"/>
</dbReference>
<dbReference type="InterPro" id="IPR016171">
    <property type="entry name" value="Vanillyl_alc_oxidase_C-sub2"/>
</dbReference>
<organism evidence="3 4">
    <name type="scientific">Microbacterium hominis</name>
    <dbReference type="NCBI Taxonomy" id="162426"/>
    <lineage>
        <taxon>Bacteria</taxon>
        <taxon>Bacillati</taxon>
        <taxon>Actinomycetota</taxon>
        <taxon>Actinomycetes</taxon>
        <taxon>Micrococcales</taxon>
        <taxon>Microbacteriaceae</taxon>
        <taxon>Microbacterium</taxon>
    </lineage>
</organism>
<dbReference type="Pfam" id="PF01565">
    <property type="entry name" value="FAD_binding_4"/>
    <property type="match status" value="1"/>
</dbReference>
<gene>
    <name evidence="3" type="ORF">RM52_02395</name>
</gene>
<dbReference type="PROSITE" id="PS51387">
    <property type="entry name" value="FAD_PCMH"/>
    <property type="match status" value="1"/>
</dbReference>
<dbReference type="NCBIfam" id="TIGR01679">
    <property type="entry name" value="bact_FAD_ox"/>
    <property type="match status" value="1"/>
</dbReference>
<dbReference type="Pfam" id="PF04030">
    <property type="entry name" value="ALO"/>
    <property type="match status" value="1"/>
</dbReference>
<name>A0A0B4CG93_9MICO</name>